<reference evidence="1 2" key="1">
    <citation type="submission" date="2019-02" db="EMBL/GenBank/DDBJ databases">
        <title>Deep-cultivation of Planctomycetes and their phenomic and genomic characterization uncovers novel biology.</title>
        <authorList>
            <person name="Wiegand S."/>
            <person name="Jogler M."/>
            <person name="Boedeker C."/>
            <person name="Pinto D."/>
            <person name="Vollmers J."/>
            <person name="Rivas-Marin E."/>
            <person name="Kohn T."/>
            <person name="Peeters S.H."/>
            <person name="Heuer A."/>
            <person name="Rast P."/>
            <person name="Oberbeckmann S."/>
            <person name="Bunk B."/>
            <person name="Jeske O."/>
            <person name="Meyerdierks A."/>
            <person name="Storesund J.E."/>
            <person name="Kallscheuer N."/>
            <person name="Luecker S."/>
            <person name="Lage O.M."/>
            <person name="Pohl T."/>
            <person name="Merkel B.J."/>
            <person name="Hornburger P."/>
            <person name="Mueller R.-W."/>
            <person name="Bruemmer F."/>
            <person name="Labrenz M."/>
            <person name="Spormann A.M."/>
            <person name="Op den Camp H."/>
            <person name="Overmann J."/>
            <person name="Amann R."/>
            <person name="Jetten M.S.M."/>
            <person name="Mascher T."/>
            <person name="Medema M.H."/>
            <person name="Devos D.P."/>
            <person name="Kaster A.-K."/>
            <person name="Ovreas L."/>
            <person name="Rohde M."/>
            <person name="Galperin M.Y."/>
            <person name="Jogler C."/>
        </authorList>
    </citation>
    <scope>NUCLEOTIDE SEQUENCE [LARGE SCALE GENOMIC DNA]</scope>
    <source>
        <strain evidence="1 2">Pan153</strain>
    </source>
</reference>
<sequence length="395" mass="43928">MKQERKCRCGVQMRHTLVLVTLVAVVLPGAGFVVGAEADQSSVVQAVKPEQAASECDVPSLIPPDSVRRAYSLGSYLGVNLLEQARNVVSRRRSGDFLVEQVQTRVSELSADSLSQREQKGNALEGNCFLRVNQLVVDSADPEYHRLVRQALAELAGNGAPRIKVSATFVCFARSAYESWGISTKPVQSFSSQQSLAEQVDVFCQLETFEPERVHSGTLYHEIYHREDSPFTRHDFREAARQNKFGGSSRGSVLLANGQTIRMIRKLNLKHSSIDEHIAQERGLYDSGQVLELKVNDAPTAAAGDLIRLNFNFSSSYIEGKQTQAIRDPETQEEKQVAVPLMRRFHFEDTVSLRPGQSLLVGGLPVSTKREDPLLTGLILRVERVQIPEGWLTQR</sequence>
<accession>A0A518FXR6</accession>
<protein>
    <submittedName>
        <fullName evidence="1">Uncharacterized protein</fullName>
    </submittedName>
</protein>
<name>A0A518FXR6_9PLAN</name>
<dbReference type="AlphaFoldDB" id="A0A518FXR6"/>
<dbReference type="Proteomes" id="UP000320839">
    <property type="component" value="Chromosome"/>
</dbReference>
<organism evidence="1 2">
    <name type="scientific">Gimesia panareensis</name>
    <dbReference type="NCBI Taxonomy" id="2527978"/>
    <lineage>
        <taxon>Bacteria</taxon>
        <taxon>Pseudomonadati</taxon>
        <taxon>Planctomycetota</taxon>
        <taxon>Planctomycetia</taxon>
        <taxon>Planctomycetales</taxon>
        <taxon>Planctomycetaceae</taxon>
        <taxon>Gimesia</taxon>
    </lineage>
</organism>
<proteinExistence type="predicted"/>
<evidence type="ECO:0000313" key="1">
    <source>
        <dbReference type="EMBL" id="QDV21142.1"/>
    </source>
</evidence>
<gene>
    <name evidence="1" type="ORF">Pan153_58240</name>
</gene>
<evidence type="ECO:0000313" key="2">
    <source>
        <dbReference type="Proteomes" id="UP000320839"/>
    </source>
</evidence>
<dbReference type="EMBL" id="CP036317">
    <property type="protein sequence ID" value="QDV21142.1"/>
    <property type="molecule type" value="Genomic_DNA"/>
</dbReference>